<dbReference type="GO" id="GO:0045892">
    <property type="term" value="P:negative regulation of DNA-templated transcription"/>
    <property type="evidence" value="ECO:0007669"/>
    <property type="project" value="TreeGrafter"/>
</dbReference>
<dbReference type="CDD" id="cd07377">
    <property type="entry name" value="WHTH_GntR"/>
    <property type="match status" value="1"/>
</dbReference>
<dbReference type="EMBL" id="SMBY01000007">
    <property type="protein sequence ID" value="TCV05140.1"/>
    <property type="molecule type" value="Genomic_DNA"/>
</dbReference>
<dbReference type="PANTHER" id="PTHR44846:SF1">
    <property type="entry name" value="MANNOSYL-D-GLYCERATE TRANSPORT_METABOLISM SYSTEM REPRESSOR MNGR-RELATED"/>
    <property type="match status" value="1"/>
</dbReference>
<protein>
    <submittedName>
        <fullName evidence="5">GntR family transcriptional regulator</fullName>
    </submittedName>
</protein>
<dbReference type="AlphaFoldDB" id="A0A4R3VLH6"/>
<dbReference type="InterPro" id="IPR050679">
    <property type="entry name" value="Bact_HTH_transcr_reg"/>
</dbReference>
<dbReference type="Pfam" id="PF00392">
    <property type="entry name" value="GntR"/>
    <property type="match status" value="1"/>
</dbReference>
<dbReference type="SMART" id="SM00866">
    <property type="entry name" value="UTRA"/>
    <property type="match status" value="1"/>
</dbReference>
<dbReference type="GO" id="GO:0003677">
    <property type="term" value="F:DNA binding"/>
    <property type="evidence" value="ECO:0007669"/>
    <property type="project" value="UniProtKB-KW"/>
</dbReference>
<evidence type="ECO:0000256" key="3">
    <source>
        <dbReference type="ARBA" id="ARBA00023163"/>
    </source>
</evidence>
<gene>
    <name evidence="5" type="ORF">EDC54_107127</name>
</gene>
<dbReference type="GO" id="GO:0003700">
    <property type="term" value="F:DNA-binding transcription factor activity"/>
    <property type="evidence" value="ECO:0007669"/>
    <property type="project" value="InterPro"/>
</dbReference>
<reference evidence="5 6" key="1">
    <citation type="submission" date="2019-03" db="EMBL/GenBank/DDBJ databases">
        <title>Genomic Encyclopedia of Type Strains, Phase IV (KMG-IV): sequencing the most valuable type-strain genomes for metagenomic binning, comparative biology and taxonomic classification.</title>
        <authorList>
            <person name="Goeker M."/>
        </authorList>
    </citation>
    <scope>NUCLEOTIDE SEQUENCE [LARGE SCALE GENOMIC DNA]</scope>
    <source>
        <strain evidence="5 6">DSM 16730</strain>
    </source>
</reference>
<evidence type="ECO:0000259" key="4">
    <source>
        <dbReference type="PROSITE" id="PS50949"/>
    </source>
</evidence>
<dbReference type="Proteomes" id="UP000295433">
    <property type="component" value="Unassembled WGS sequence"/>
</dbReference>
<dbReference type="SMART" id="SM00345">
    <property type="entry name" value="HTH_GNTR"/>
    <property type="match status" value="1"/>
</dbReference>
<evidence type="ECO:0000313" key="5">
    <source>
        <dbReference type="EMBL" id="TCV05140.1"/>
    </source>
</evidence>
<dbReference type="SUPFAM" id="SSF46785">
    <property type="entry name" value="Winged helix' DNA-binding domain"/>
    <property type="match status" value="1"/>
</dbReference>
<dbReference type="FunFam" id="1.10.10.10:FF:000079">
    <property type="entry name" value="GntR family transcriptional regulator"/>
    <property type="match status" value="1"/>
</dbReference>
<evidence type="ECO:0000256" key="1">
    <source>
        <dbReference type="ARBA" id="ARBA00023015"/>
    </source>
</evidence>
<evidence type="ECO:0000256" key="2">
    <source>
        <dbReference type="ARBA" id="ARBA00023125"/>
    </source>
</evidence>
<dbReference type="PANTHER" id="PTHR44846">
    <property type="entry name" value="MANNOSYL-D-GLYCERATE TRANSPORT/METABOLISM SYSTEM REPRESSOR MNGR-RELATED"/>
    <property type="match status" value="1"/>
</dbReference>
<dbReference type="InterPro" id="IPR000524">
    <property type="entry name" value="Tscrpt_reg_HTH_GntR"/>
</dbReference>
<dbReference type="InterPro" id="IPR028978">
    <property type="entry name" value="Chorismate_lyase_/UTRA_dom_sf"/>
</dbReference>
<evidence type="ECO:0000313" key="6">
    <source>
        <dbReference type="Proteomes" id="UP000295433"/>
    </source>
</evidence>
<proteinExistence type="predicted"/>
<comment type="caution">
    <text evidence="5">The sequence shown here is derived from an EMBL/GenBank/DDBJ whole genome shotgun (WGS) entry which is preliminary data.</text>
</comment>
<dbReference type="InterPro" id="IPR036388">
    <property type="entry name" value="WH-like_DNA-bd_sf"/>
</dbReference>
<organism evidence="5 6">
    <name type="scientific">Samsonia erythrinae</name>
    <dbReference type="NCBI Taxonomy" id="160434"/>
    <lineage>
        <taxon>Bacteria</taxon>
        <taxon>Pseudomonadati</taxon>
        <taxon>Pseudomonadota</taxon>
        <taxon>Gammaproteobacteria</taxon>
        <taxon>Enterobacterales</taxon>
        <taxon>Pectobacteriaceae</taxon>
        <taxon>Samsonia</taxon>
    </lineage>
</organism>
<dbReference type="SUPFAM" id="SSF64288">
    <property type="entry name" value="Chorismate lyase-like"/>
    <property type="match status" value="1"/>
</dbReference>
<keyword evidence="1" id="KW-0805">Transcription regulation</keyword>
<sequence length="265" mass="29780">MQASVAPDSGPRRTFATACRQTKEMSSVMKLDGDSVLPLYRQLEKTIKSAILNGEFKPGQKIPTELELSRNYQVSRITVRKALEALTRDNLLTRISGKGTFVSAEKFQRDMSGIVSFSELCRSQGRKPGARTIKSVIEMPTPEVRDALALAEEERVIVLERIRYADDIPVSLEISRFPIAFDFLLTEDLNQQSLYQVLKEKYGIYFTRSAKIIELVYASYDVAHYLAVPTGYPLISIASRIVDNHGKTSCSSTQLIVGDKIRFFV</sequence>
<dbReference type="InterPro" id="IPR036390">
    <property type="entry name" value="WH_DNA-bd_sf"/>
</dbReference>
<dbReference type="InterPro" id="IPR011663">
    <property type="entry name" value="UTRA"/>
</dbReference>
<dbReference type="Gene3D" id="1.10.10.10">
    <property type="entry name" value="Winged helix-like DNA-binding domain superfamily/Winged helix DNA-binding domain"/>
    <property type="match status" value="1"/>
</dbReference>
<dbReference type="Gene3D" id="3.40.1410.10">
    <property type="entry name" value="Chorismate lyase-like"/>
    <property type="match status" value="1"/>
</dbReference>
<dbReference type="PRINTS" id="PR00035">
    <property type="entry name" value="HTHGNTR"/>
</dbReference>
<accession>A0A4R3VLH6</accession>
<keyword evidence="2" id="KW-0238">DNA-binding</keyword>
<keyword evidence="6" id="KW-1185">Reference proteome</keyword>
<keyword evidence="3" id="KW-0804">Transcription</keyword>
<dbReference type="Pfam" id="PF07702">
    <property type="entry name" value="UTRA"/>
    <property type="match status" value="1"/>
</dbReference>
<feature type="domain" description="HTH gntR-type" evidence="4">
    <location>
        <begin position="37"/>
        <end position="105"/>
    </location>
</feature>
<name>A0A4R3VLH6_9GAMM</name>
<dbReference type="PROSITE" id="PS50949">
    <property type="entry name" value="HTH_GNTR"/>
    <property type="match status" value="1"/>
</dbReference>